<evidence type="ECO:0000313" key="3">
    <source>
        <dbReference type="Proteomes" id="UP000095602"/>
    </source>
</evidence>
<dbReference type="GO" id="GO:0003677">
    <property type="term" value="F:DNA binding"/>
    <property type="evidence" value="ECO:0007669"/>
    <property type="project" value="InterPro"/>
</dbReference>
<dbReference type="AlphaFoldDB" id="A0A174LAF4"/>
<feature type="domain" description="HTH cro/C1-type" evidence="1">
    <location>
        <begin position="16"/>
        <end position="57"/>
    </location>
</feature>
<name>A0A174LAF4_9FIRM</name>
<dbReference type="RefSeq" id="WP_055274282.1">
    <property type="nucleotide sequence ID" value="NZ_CZAJ01000021.1"/>
</dbReference>
<reference evidence="2 3" key="1">
    <citation type="submission" date="2015-09" db="EMBL/GenBank/DDBJ databases">
        <authorList>
            <consortium name="Pathogen Informatics"/>
        </authorList>
    </citation>
    <scope>NUCLEOTIDE SEQUENCE [LARGE SCALE GENOMIC DNA]</scope>
    <source>
        <strain evidence="2 3">2789STDY5834884</strain>
    </source>
</reference>
<dbReference type="PROSITE" id="PS50943">
    <property type="entry name" value="HTH_CROC1"/>
    <property type="match status" value="1"/>
</dbReference>
<dbReference type="Gene3D" id="1.10.260.40">
    <property type="entry name" value="lambda repressor-like DNA-binding domains"/>
    <property type="match status" value="1"/>
</dbReference>
<gene>
    <name evidence="2" type="ORF">ERS852497_02184</name>
</gene>
<accession>A0A174LAF4</accession>
<evidence type="ECO:0000313" key="2">
    <source>
        <dbReference type="EMBL" id="CUP19656.1"/>
    </source>
</evidence>
<dbReference type="Proteomes" id="UP000095602">
    <property type="component" value="Unassembled WGS sequence"/>
</dbReference>
<dbReference type="InterPro" id="IPR010982">
    <property type="entry name" value="Lambda_DNA-bd_dom_sf"/>
</dbReference>
<dbReference type="EMBL" id="CZAJ01000021">
    <property type="protein sequence ID" value="CUP19656.1"/>
    <property type="molecule type" value="Genomic_DNA"/>
</dbReference>
<evidence type="ECO:0000259" key="1">
    <source>
        <dbReference type="PROSITE" id="PS50943"/>
    </source>
</evidence>
<organism evidence="2 3">
    <name type="scientific">Agathobacter rectalis</name>
    <dbReference type="NCBI Taxonomy" id="39491"/>
    <lineage>
        <taxon>Bacteria</taxon>
        <taxon>Bacillati</taxon>
        <taxon>Bacillota</taxon>
        <taxon>Clostridia</taxon>
        <taxon>Lachnospirales</taxon>
        <taxon>Lachnospiraceae</taxon>
        <taxon>Agathobacter</taxon>
    </lineage>
</organism>
<proteinExistence type="predicted"/>
<dbReference type="SUPFAM" id="SSF47413">
    <property type="entry name" value="lambda repressor-like DNA-binding domains"/>
    <property type="match status" value="1"/>
</dbReference>
<dbReference type="Pfam" id="PF01381">
    <property type="entry name" value="HTH_3"/>
    <property type="match status" value="1"/>
</dbReference>
<protein>
    <submittedName>
        <fullName evidence="2">Helix-turn-helix domain</fullName>
    </submittedName>
</protein>
<sequence length="87" mass="10217">MDREYKRIENELSEPDMAAYLDITANSYSRIERGEVKCDLPKLFIICQMLDISADYILFGKAKNNDGLTQEQRESIRIMKKRLNKKV</sequence>
<dbReference type="InterPro" id="IPR001387">
    <property type="entry name" value="Cro/C1-type_HTH"/>
</dbReference>
<dbReference type="CDD" id="cd00093">
    <property type="entry name" value="HTH_XRE"/>
    <property type="match status" value="1"/>
</dbReference>